<evidence type="ECO:0000256" key="2">
    <source>
        <dbReference type="SAM" id="Phobius"/>
    </source>
</evidence>
<keyword evidence="2" id="KW-1133">Transmembrane helix</keyword>
<reference evidence="3 4" key="1">
    <citation type="journal article" date="2016" name="Environ. Microbiol.">
        <title>Genomic resolution of a cold subsurface aquifer community provides metabolic insights for novel microbes adapted to high CO concentrations.</title>
        <authorList>
            <person name="Probst A.J."/>
            <person name="Castelle C.J."/>
            <person name="Singh A."/>
            <person name="Brown C.T."/>
            <person name="Anantharaman K."/>
            <person name="Sharon I."/>
            <person name="Hug L.A."/>
            <person name="Burstein D."/>
            <person name="Emerson J.B."/>
            <person name="Thomas B.C."/>
            <person name="Banfield J.F."/>
        </authorList>
    </citation>
    <scope>NUCLEOTIDE SEQUENCE [LARGE SCALE GENOMIC DNA]</scope>
    <source>
        <strain evidence="3">CG1_02_37_44</strain>
    </source>
</reference>
<name>A0A1J4TB50_9BACT</name>
<feature type="transmembrane region" description="Helical" evidence="2">
    <location>
        <begin position="6"/>
        <end position="23"/>
    </location>
</feature>
<dbReference type="AlphaFoldDB" id="A0A1J4TB50"/>
<dbReference type="EMBL" id="MNUU01000036">
    <property type="protein sequence ID" value="OIO07718.1"/>
    <property type="molecule type" value="Genomic_DNA"/>
</dbReference>
<dbReference type="Proteomes" id="UP000183192">
    <property type="component" value="Unassembled WGS sequence"/>
</dbReference>
<proteinExistence type="predicted"/>
<sequence>MVRNALIGVGVILVIAAFYFLLARPYMEAKDRGQARIIEQVAKAEKAKQEFAAKQAKEAEEQAAREAKAVAEEAAKLKMVQEMATVRQGEGVEHALIRQLVDNPGIMNGIKVKIGEKEYDLAYSGESSEKKAVKKWAQSKAHLIAIASGYVDQKTGRQIRIKKPNEVAFILKAVDSKFNIDIYKKELKTADEKVADAEFGSEPCYSIGGLGVDYQATFWADVKNVGFYEYIWTPARE</sequence>
<feature type="coiled-coil region" evidence="1">
    <location>
        <begin position="42"/>
        <end position="77"/>
    </location>
</feature>
<evidence type="ECO:0000313" key="4">
    <source>
        <dbReference type="Proteomes" id="UP000183192"/>
    </source>
</evidence>
<keyword evidence="2" id="KW-0812">Transmembrane</keyword>
<keyword evidence="2" id="KW-0472">Membrane</keyword>
<comment type="caution">
    <text evidence="3">The sequence shown here is derived from an EMBL/GenBank/DDBJ whole genome shotgun (WGS) entry which is preliminary data.</text>
</comment>
<dbReference type="STRING" id="1805146.AUJ27_01955"/>
<evidence type="ECO:0000256" key="1">
    <source>
        <dbReference type="SAM" id="Coils"/>
    </source>
</evidence>
<evidence type="ECO:0000313" key="3">
    <source>
        <dbReference type="EMBL" id="OIO07718.1"/>
    </source>
</evidence>
<gene>
    <name evidence="3" type="ORF">AUJ27_01955</name>
</gene>
<accession>A0A1J4TB50</accession>
<protein>
    <submittedName>
        <fullName evidence="3">Uncharacterized protein</fullName>
    </submittedName>
</protein>
<organism evidence="3 4">
    <name type="scientific">Candidatus Falkowbacteria bacterium CG1_02_37_44</name>
    <dbReference type="NCBI Taxonomy" id="1805146"/>
    <lineage>
        <taxon>Bacteria</taxon>
        <taxon>Candidatus Falkowiibacteriota</taxon>
    </lineage>
</organism>
<keyword evidence="1" id="KW-0175">Coiled coil</keyword>